<feature type="compositionally biased region" description="Low complexity" evidence="1">
    <location>
        <begin position="110"/>
        <end position="127"/>
    </location>
</feature>
<dbReference type="EMBL" id="BX842655">
    <property type="protein sequence ID" value="CAE78343.1"/>
    <property type="molecule type" value="Genomic_DNA"/>
</dbReference>
<protein>
    <submittedName>
        <fullName evidence="2">Uncharacterized protein</fullName>
    </submittedName>
</protein>
<name>Q6MHI9_BDEBA</name>
<evidence type="ECO:0000313" key="3">
    <source>
        <dbReference type="Proteomes" id="UP000008080"/>
    </source>
</evidence>
<dbReference type="GeneID" id="93014354"/>
<dbReference type="Proteomes" id="UP000008080">
    <property type="component" value="Chromosome"/>
</dbReference>
<gene>
    <name evidence="2" type="ordered locus">Bd3553</name>
</gene>
<dbReference type="RefSeq" id="WP_011165881.1">
    <property type="nucleotide sequence ID" value="NC_005363.1"/>
</dbReference>
<evidence type="ECO:0000313" key="2">
    <source>
        <dbReference type="EMBL" id="CAE78343.1"/>
    </source>
</evidence>
<proteinExistence type="predicted"/>
<dbReference type="HOGENOM" id="CLU_890435_0_0_7"/>
<feature type="region of interest" description="Disordered" evidence="1">
    <location>
        <begin position="110"/>
        <end position="141"/>
    </location>
</feature>
<dbReference type="STRING" id="264462.Bd3553"/>
<reference evidence="2 3" key="1">
    <citation type="journal article" date="2004" name="Science">
        <title>A predator unmasked: life cycle of Bdellovibrio bacteriovorus from a genomic perspective.</title>
        <authorList>
            <person name="Rendulic S."/>
            <person name="Jagtap P."/>
            <person name="Rosinus A."/>
            <person name="Eppinger M."/>
            <person name="Baar C."/>
            <person name="Lanz C."/>
            <person name="Keller H."/>
            <person name="Lambert C."/>
            <person name="Evans K.J."/>
            <person name="Goesmann A."/>
            <person name="Meyer F."/>
            <person name="Sockett R.E."/>
            <person name="Schuster S.C."/>
        </authorList>
    </citation>
    <scope>NUCLEOTIDE SEQUENCE [LARGE SCALE GENOMIC DNA]</scope>
    <source>
        <strain evidence="3">ATCC 15356 / DSM 50701 / NCIMB 9529 / HD100</strain>
    </source>
</reference>
<accession>Q6MHI9</accession>
<evidence type="ECO:0000256" key="1">
    <source>
        <dbReference type="SAM" id="MobiDB-lite"/>
    </source>
</evidence>
<keyword evidence="3" id="KW-1185">Reference proteome</keyword>
<organism evidence="2 3">
    <name type="scientific">Bdellovibrio bacteriovorus (strain ATCC 15356 / DSM 50701 / NCIMB 9529 / HD100)</name>
    <dbReference type="NCBI Taxonomy" id="264462"/>
    <lineage>
        <taxon>Bacteria</taxon>
        <taxon>Pseudomonadati</taxon>
        <taxon>Bdellovibrionota</taxon>
        <taxon>Bdellovibrionia</taxon>
        <taxon>Bdellovibrionales</taxon>
        <taxon>Pseudobdellovibrionaceae</taxon>
        <taxon>Bdellovibrio</taxon>
    </lineage>
</organism>
<sequence length="312" mass="34144">MKKNSSQILIVVAVAAVAVVSFSLGRSTAPTSTASAVIAEQVKSELISLTQKDFEEYQNLKTLEERYKKADEILGKIVTVFLAELGVKLAFKSTNPAMLEGSCTIPAAQAQTPAPTAPAMTSHPAPTEGDPSSPQALTASKPGNEWISHEKALLEVRDENLALEELKKMEIKDLFSTLTSSSTLSTKNSSGIQGVYNGEINFFDRKTHKSDWLITWDVRLRQPNKEDAYALVILSKKDSGEVISRSQTSSGPLQDYMTVSGSAALIVNIRADKAYIQIYPLNGNTQVWVGNVYEQKKRGEYIMTGQVRLNKQ</sequence>
<dbReference type="AlphaFoldDB" id="Q6MHI9"/>
<dbReference type="KEGG" id="bba:Bd3553"/>